<dbReference type="InterPro" id="IPR013249">
    <property type="entry name" value="RNA_pol_sigma70_r4_t2"/>
</dbReference>
<dbReference type="InterPro" id="IPR039425">
    <property type="entry name" value="RNA_pol_sigma-70-like"/>
</dbReference>
<organism evidence="9 10">
    <name type="scientific">candidate division MSBL1 archaeon SCGC-AAA382N08</name>
    <dbReference type="NCBI Taxonomy" id="1698285"/>
    <lineage>
        <taxon>Archaea</taxon>
        <taxon>Methanobacteriati</taxon>
        <taxon>Methanobacteriota</taxon>
        <taxon>candidate division MSBL1</taxon>
    </lineage>
</organism>
<evidence type="ECO:0000256" key="2">
    <source>
        <dbReference type="ARBA" id="ARBA00023015"/>
    </source>
</evidence>
<dbReference type="CDD" id="cd06171">
    <property type="entry name" value="Sigma70_r4"/>
    <property type="match status" value="1"/>
</dbReference>
<dbReference type="InterPro" id="IPR036388">
    <property type="entry name" value="WH-like_DNA-bd_sf"/>
</dbReference>
<dbReference type="PANTHER" id="PTHR43133">
    <property type="entry name" value="RNA POLYMERASE ECF-TYPE SIGMA FACTO"/>
    <property type="match status" value="1"/>
</dbReference>
<keyword evidence="3" id="KW-0731">Sigma factor</keyword>
<dbReference type="GO" id="GO:0006352">
    <property type="term" value="P:DNA-templated transcription initiation"/>
    <property type="evidence" value="ECO:0007669"/>
    <property type="project" value="InterPro"/>
</dbReference>
<keyword evidence="10" id="KW-1185">Reference proteome</keyword>
<dbReference type="AlphaFoldDB" id="A0A133VNL5"/>
<reference evidence="9 10" key="1">
    <citation type="journal article" date="2016" name="Sci. Rep.">
        <title>Metabolic traits of an uncultured archaeal lineage -MSBL1- from brine pools of the Red Sea.</title>
        <authorList>
            <person name="Mwirichia R."/>
            <person name="Alam I."/>
            <person name="Rashid M."/>
            <person name="Vinu M."/>
            <person name="Ba-Alawi W."/>
            <person name="Anthony Kamau A."/>
            <person name="Kamanda Ngugi D."/>
            <person name="Goker M."/>
            <person name="Klenk H.P."/>
            <person name="Bajic V."/>
            <person name="Stingl U."/>
        </authorList>
    </citation>
    <scope>NUCLEOTIDE SEQUENCE [LARGE SCALE GENOMIC DNA]</scope>
    <source>
        <strain evidence="9">SCGC-AAA382N08</strain>
    </source>
</reference>
<dbReference type="Pfam" id="PF08281">
    <property type="entry name" value="Sigma70_r4_2"/>
    <property type="match status" value="1"/>
</dbReference>
<comment type="caution">
    <text evidence="9">The sequence shown here is derived from an EMBL/GenBank/DDBJ whole genome shotgun (WGS) entry which is preliminary data.</text>
</comment>
<dbReference type="InterPro" id="IPR013324">
    <property type="entry name" value="RNA_pol_sigma_r3/r4-like"/>
</dbReference>
<protein>
    <submittedName>
        <fullName evidence="9">Uncharacterized protein</fullName>
    </submittedName>
</protein>
<evidence type="ECO:0000256" key="5">
    <source>
        <dbReference type="ARBA" id="ARBA00023163"/>
    </source>
</evidence>
<dbReference type="NCBIfam" id="TIGR02937">
    <property type="entry name" value="sigma70-ECF"/>
    <property type="match status" value="1"/>
</dbReference>
<accession>A0A133VNL5</accession>
<dbReference type="GO" id="GO:0016987">
    <property type="term" value="F:sigma factor activity"/>
    <property type="evidence" value="ECO:0007669"/>
    <property type="project" value="UniProtKB-KW"/>
</dbReference>
<sequence length="171" mass="19979">MTNLQKKFSKIYDQHVEKIYRFVALKVGSDATAEDLTAETFSRGWNAFREAERGNRDQIRNMEAFLYRIARNLVADFYREHSRRDTISAEEVEMADSKPGPDQQALKNSDAAQVKQALTTLKSEYQNVIIWRHVERKSTKEVAEKMEKSEEAVRVQLHRAMKQLKQKLNDN</sequence>
<dbReference type="Gene3D" id="1.10.1740.10">
    <property type="match status" value="1"/>
</dbReference>
<keyword evidence="4" id="KW-0238">DNA-binding</keyword>
<evidence type="ECO:0000256" key="4">
    <source>
        <dbReference type="ARBA" id="ARBA00023125"/>
    </source>
</evidence>
<name>A0A133VNL5_9EURY</name>
<evidence type="ECO:0000256" key="6">
    <source>
        <dbReference type="SAM" id="MobiDB-lite"/>
    </source>
</evidence>
<dbReference type="InterPro" id="IPR007627">
    <property type="entry name" value="RNA_pol_sigma70_r2"/>
</dbReference>
<evidence type="ECO:0000256" key="1">
    <source>
        <dbReference type="ARBA" id="ARBA00010641"/>
    </source>
</evidence>
<dbReference type="GO" id="GO:0003677">
    <property type="term" value="F:DNA binding"/>
    <property type="evidence" value="ECO:0007669"/>
    <property type="project" value="UniProtKB-KW"/>
</dbReference>
<dbReference type="Gene3D" id="1.10.10.10">
    <property type="entry name" value="Winged helix-like DNA-binding domain superfamily/Winged helix DNA-binding domain"/>
    <property type="match status" value="1"/>
</dbReference>
<dbReference type="Proteomes" id="UP000070175">
    <property type="component" value="Unassembled WGS sequence"/>
</dbReference>
<dbReference type="PANTHER" id="PTHR43133:SF52">
    <property type="entry name" value="ECF RNA POLYMERASE SIGMA FACTOR SIGL"/>
    <property type="match status" value="1"/>
</dbReference>
<evidence type="ECO:0000256" key="3">
    <source>
        <dbReference type="ARBA" id="ARBA00023082"/>
    </source>
</evidence>
<feature type="domain" description="RNA polymerase sigma-70 region 2" evidence="7">
    <location>
        <begin position="11"/>
        <end position="84"/>
    </location>
</feature>
<dbReference type="SUPFAM" id="SSF88659">
    <property type="entry name" value="Sigma3 and sigma4 domains of RNA polymerase sigma factors"/>
    <property type="match status" value="1"/>
</dbReference>
<dbReference type="Pfam" id="PF04542">
    <property type="entry name" value="Sigma70_r2"/>
    <property type="match status" value="1"/>
</dbReference>
<keyword evidence="5" id="KW-0804">Transcription</keyword>
<dbReference type="EMBL" id="LHYJ01000031">
    <property type="protein sequence ID" value="KXB08038.1"/>
    <property type="molecule type" value="Genomic_DNA"/>
</dbReference>
<evidence type="ECO:0000259" key="8">
    <source>
        <dbReference type="Pfam" id="PF08281"/>
    </source>
</evidence>
<gene>
    <name evidence="9" type="ORF">AKJ56_01965</name>
</gene>
<dbReference type="InterPro" id="IPR013325">
    <property type="entry name" value="RNA_pol_sigma_r2"/>
</dbReference>
<evidence type="ECO:0000313" key="9">
    <source>
        <dbReference type="EMBL" id="KXB08038.1"/>
    </source>
</evidence>
<proteinExistence type="inferred from homology"/>
<feature type="region of interest" description="Disordered" evidence="6">
    <location>
        <begin position="90"/>
        <end position="111"/>
    </location>
</feature>
<evidence type="ECO:0000259" key="7">
    <source>
        <dbReference type="Pfam" id="PF04542"/>
    </source>
</evidence>
<dbReference type="SUPFAM" id="SSF88946">
    <property type="entry name" value="Sigma2 domain of RNA polymerase sigma factors"/>
    <property type="match status" value="1"/>
</dbReference>
<feature type="domain" description="RNA polymerase sigma factor 70 region 4 type 2" evidence="8">
    <location>
        <begin position="113"/>
        <end position="164"/>
    </location>
</feature>
<keyword evidence="2" id="KW-0805">Transcription regulation</keyword>
<dbReference type="InterPro" id="IPR014284">
    <property type="entry name" value="RNA_pol_sigma-70_dom"/>
</dbReference>
<comment type="similarity">
    <text evidence="1">Belongs to the sigma-70 factor family. ECF subfamily.</text>
</comment>
<evidence type="ECO:0000313" key="10">
    <source>
        <dbReference type="Proteomes" id="UP000070175"/>
    </source>
</evidence>